<dbReference type="InterPro" id="IPR044023">
    <property type="entry name" value="Ig_7"/>
</dbReference>
<dbReference type="EMBL" id="SLWO01000005">
    <property type="protein sequence ID" value="TCO23697.1"/>
    <property type="molecule type" value="Genomic_DNA"/>
</dbReference>
<reference evidence="6" key="2">
    <citation type="journal article" date="2019" name="Int. J. Syst. Evol. Microbiol.">
        <title>The Global Catalogue of Microorganisms (GCM) 10K type strain sequencing project: providing services to taxonomists for standard genome sequencing and annotation.</title>
        <authorList>
            <consortium name="The Broad Institute Genomics Platform"/>
            <consortium name="The Broad Institute Genome Sequencing Center for Infectious Disease"/>
            <person name="Wu L."/>
            <person name="Ma J."/>
        </authorList>
    </citation>
    <scope>NUCLEOTIDE SEQUENCE [LARGE SCALE GENOMIC DNA]</scope>
    <source>
        <strain evidence="6">CGMCC 1.15644</strain>
    </source>
</reference>
<dbReference type="InterPro" id="IPR015919">
    <property type="entry name" value="Cadherin-like_sf"/>
</dbReference>
<dbReference type="Pfam" id="PF05345">
    <property type="entry name" value="He_PIG"/>
    <property type="match status" value="10"/>
</dbReference>
<reference evidence="4 5" key="3">
    <citation type="submission" date="2019-03" db="EMBL/GenBank/DDBJ databases">
        <title>Genomic Encyclopedia of Type Strains, Phase IV (KMG-IV): sequencing the most valuable type-strain genomes for metagenomic binning, comparative biology and taxonomic classification.</title>
        <authorList>
            <person name="Goeker M."/>
        </authorList>
    </citation>
    <scope>NUCLEOTIDE SEQUENCE [LARGE SCALE GENOMIC DNA]</scope>
    <source>
        <strain evidence="4 5">DSM 103236</strain>
    </source>
</reference>
<evidence type="ECO:0000313" key="4">
    <source>
        <dbReference type="EMBL" id="TCO23697.1"/>
    </source>
</evidence>
<accession>A0A4R2H9G6</accession>
<evidence type="ECO:0000256" key="1">
    <source>
        <dbReference type="SAM" id="Phobius"/>
    </source>
</evidence>
<dbReference type="OrthoDB" id="1236981at2"/>
<dbReference type="Gene3D" id="2.60.40.10">
    <property type="entry name" value="Immunoglobulins"/>
    <property type="match status" value="11"/>
</dbReference>
<dbReference type="Pfam" id="PF19081">
    <property type="entry name" value="Ig_7"/>
    <property type="match status" value="28"/>
</dbReference>
<keyword evidence="6" id="KW-1185">Reference proteome</keyword>
<evidence type="ECO:0000259" key="2">
    <source>
        <dbReference type="PROSITE" id="PS50835"/>
    </source>
</evidence>
<dbReference type="RefSeq" id="WP_132533620.1">
    <property type="nucleotide sequence ID" value="NZ_BMJO01000005.1"/>
</dbReference>
<evidence type="ECO:0000313" key="6">
    <source>
        <dbReference type="Proteomes" id="UP000622648"/>
    </source>
</evidence>
<dbReference type="GO" id="GO:0016020">
    <property type="term" value="C:membrane"/>
    <property type="evidence" value="ECO:0007669"/>
    <property type="project" value="InterPro"/>
</dbReference>
<comment type="caution">
    <text evidence="4">The sequence shown here is derived from an EMBL/GenBank/DDBJ whole genome shotgun (WGS) entry which is preliminary data.</text>
</comment>
<dbReference type="SUPFAM" id="SSF49313">
    <property type="entry name" value="Cadherin-like"/>
    <property type="match status" value="10"/>
</dbReference>
<dbReference type="Pfam" id="PF13585">
    <property type="entry name" value="CHU_C"/>
    <property type="match status" value="1"/>
</dbReference>
<reference evidence="3" key="4">
    <citation type="submission" date="2024-05" db="EMBL/GenBank/DDBJ databases">
        <authorList>
            <person name="Sun Q."/>
            <person name="Zhou Y."/>
        </authorList>
    </citation>
    <scope>NUCLEOTIDE SEQUENCE</scope>
    <source>
        <strain evidence="3">CGMCC 1.15644</strain>
    </source>
</reference>
<dbReference type="PANTHER" id="PTHR37494:SF1">
    <property type="entry name" value="STAPHYLOCOCCUS AUREUS SURFACE PROTEIN A"/>
    <property type="match status" value="1"/>
</dbReference>
<dbReference type="PROSITE" id="PS50835">
    <property type="entry name" value="IG_LIKE"/>
    <property type="match status" value="1"/>
</dbReference>
<dbReference type="Proteomes" id="UP000295684">
    <property type="component" value="Unassembled WGS sequence"/>
</dbReference>
<dbReference type="InterPro" id="IPR013783">
    <property type="entry name" value="Ig-like_fold"/>
</dbReference>
<dbReference type="NCBIfam" id="TIGR04131">
    <property type="entry name" value="Bac_Flav_CTERM"/>
    <property type="match status" value="1"/>
</dbReference>
<keyword evidence="1" id="KW-0472">Membrane</keyword>
<dbReference type="SMART" id="SM00409">
    <property type="entry name" value="IG"/>
    <property type="match status" value="7"/>
</dbReference>
<feature type="transmembrane region" description="Helical" evidence="1">
    <location>
        <begin position="12"/>
        <end position="30"/>
    </location>
</feature>
<dbReference type="EMBL" id="BMJO01000005">
    <property type="protein sequence ID" value="GGE61920.1"/>
    <property type="molecule type" value="Genomic_DNA"/>
</dbReference>
<dbReference type="InterPro" id="IPR007110">
    <property type="entry name" value="Ig-like_dom"/>
</dbReference>
<evidence type="ECO:0000313" key="5">
    <source>
        <dbReference type="Proteomes" id="UP000295684"/>
    </source>
</evidence>
<evidence type="ECO:0000313" key="3">
    <source>
        <dbReference type="EMBL" id="GGE61920.1"/>
    </source>
</evidence>
<dbReference type="Proteomes" id="UP000622648">
    <property type="component" value="Unassembled WGS sequence"/>
</dbReference>
<protein>
    <submittedName>
        <fullName evidence="4">Gliding motility-associated-like protein</fullName>
    </submittedName>
</protein>
<keyword evidence="1" id="KW-1133">Transmembrane helix</keyword>
<gene>
    <name evidence="4" type="ORF">EV200_105166</name>
    <name evidence="3" type="ORF">GCM10011413_30350</name>
</gene>
<organism evidence="4 5">
    <name type="scientific">Pedobacter psychrotolerans</name>
    <dbReference type="NCBI Taxonomy" id="1843235"/>
    <lineage>
        <taxon>Bacteria</taxon>
        <taxon>Pseudomonadati</taxon>
        <taxon>Bacteroidota</taxon>
        <taxon>Sphingobacteriia</taxon>
        <taxon>Sphingobacteriales</taxon>
        <taxon>Sphingobacteriaceae</taxon>
        <taxon>Pedobacter</taxon>
    </lineage>
</organism>
<feature type="domain" description="Ig-like" evidence="2">
    <location>
        <begin position="2249"/>
        <end position="2353"/>
    </location>
</feature>
<dbReference type="InterPro" id="IPR003961">
    <property type="entry name" value="FN3_dom"/>
</dbReference>
<reference evidence="3" key="1">
    <citation type="journal article" date="2014" name="Int. J. Syst. Evol. Microbiol.">
        <title>Complete genome of a new Firmicutes species belonging to the dominant human colonic microbiota ('Ruminococcus bicirculans') reveals two chromosomes and a selective capacity to utilize plant glucans.</title>
        <authorList>
            <consortium name="NISC Comparative Sequencing Program"/>
            <person name="Wegmann U."/>
            <person name="Louis P."/>
            <person name="Goesmann A."/>
            <person name="Henrissat B."/>
            <person name="Duncan S.H."/>
            <person name="Flint H.J."/>
        </authorList>
    </citation>
    <scope>NUCLEOTIDE SEQUENCE</scope>
    <source>
        <strain evidence="3">CGMCC 1.15644</strain>
    </source>
</reference>
<proteinExistence type="predicted"/>
<dbReference type="InterPro" id="IPR026341">
    <property type="entry name" value="T9SS_type_B"/>
</dbReference>
<dbReference type="SMART" id="SM00736">
    <property type="entry name" value="CADG"/>
    <property type="match status" value="9"/>
</dbReference>
<keyword evidence="1" id="KW-0812">Transmembrane</keyword>
<dbReference type="InterPro" id="IPR003599">
    <property type="entry name" value="Ig_sub"/>
</dbReference>
<dbReference type="InterPro" id="IPR006644">
    <property type="entry name" value="Cadg"/>
</dbReference>
<name>A0A4R2H9G6_9SPHI</name>
<sequence length="4506" mass="459339">MIKTFTTISLTGINRVLFKILVIVLITLLYSESYAQTKIYANSVTASGNATSLTGCGTLGLGACSVTTIDNATNAITNDENTFATVKSSGGIALNILAYSGELELKFPSNIPANTTTYIRIDSDPDLLNALVGGNLGGLLANVLGNVVLGNHSFYIAAKNASGTIVTDGASSGQFTNNNLRLVKDGLGRFYVAITPNQIYDRVFIRDITNAALIGANNNTKVYYAFYTSGTDPCAQAFTTSFEGTGISLDALRLGNSGVINSERAIDADQNNFSQISLGVAAVGGTASQIFYFTTSSNATDDFNLRFKASPALLTLGLLNNIRVTAYNGIDEVFTQTLDPALLNLELLTLLNNGSIVSIPFSPGRSFDRVKVTLSSLVNANLTQTIDVHGLTRSAGRPTFTAPASNAIAACYNAPVVLTATTANTNELIWYDALQGGTPLATVPYNGGFTTPALTANKTYYVAARRLNCTDESVRVPVVITVDPQITFAGATLVNATSQFAYNQQITAATGGTPGFSYTLASGSTLPTGLSLSTNGTISGTPTVPNVYNFSIVATDSKGCTVTAAYTLTVTAALTLQSRNLPEGITGIAYPTQIIPAAAGGTGPYTYSVANPLPSGLTFNPATREITGTPTTPGNYTIPITVADANGNTITANYTIKITDPFVLPAATLAMGTKGTVYAPQFIPSATGGTTPYTYVATGLPAGLTFNPVTRAITGTPTVDGSFTVAVTATDADGKTVTTNYALTVINPLILPSAALPDGNENVAYVATTLPAATGGVGPYTYVASNLPAGLSYNPANRQLTGTPTQAGNYSISVTATDSEGRTATNAYPIKVIGTLNLPSSTLPNGIVGTGYPAQTIPAVNGGTAPYTYAAVNLPSGLTFDPSTRVITGTPTVGGTFNVQVTATDANNNKATTSYSITVDVNAPVVASTTVCSGSVASLTVSNVLPNVSYRLYGPAGNTVLQTSAAGTFTTPAVTSQTTFFVEAFSGTAVSSRTAVTVSVNPPATLATVTTSNQVINAGQTTTLTATADAGNTIAWYDAATGGNQVGVGASFTTPALQTSTSYYVQTTSAAGCISATRVPVLVTVIAGGGNTACNAASSQNTGINGICLLCSVNGAGNSTDADVNNFTRISLAVGVGATGYQQLIFPAAGAATDSIRLDLALPGGLADVSLLNNITVSILNGTTVVRTVQINGNVLNLTLLGGNRFAATVLAGGVYDRVQVSFGALVSALSSLDIYGATVIYPNPTITAGAQSICAGGTATLAATANEGTTLTWFNAPTGGTQLGAGETFTTPAIAATTTYYIQVNQANCANTTRVPVVVTVNPAIVFNGTTLTNATIASPYSKPLPIATGGTPGFTYALASGSTLPAGLTLSSAGLISGTPTATGAPTFSVVVTDTKNCSVTATFNLTVTPALSLAAGTLPDGVTGTVYVPQTIPAAAGGTGPYTYTANSLPPGLIFDPTTREISGTPTQIGNYTIPVTVTDANGITFTANYTLKVTDPLVLPPATLASGTKGSVYPTQSIPSAIGGTAPYTYSATGLPLGLAFNTTTREITGTPGESGTFSIPVTVTDATGKTATTNYSISIMDPLVLPPASLADGNENVAYPVQNIPAALGGVGPYSYVATNLPPGLSFDPVTRNITGTPTQAGNYVVSVTVTDSQNRTASNNYGLTVIGALNLPTATLPNGVVGDSYPAVTLPAVTGGTGPYTYLATNLPAGLSFNTTTREITGTPTVGGTFTISLMATDANGNKATTGYSLTVTVKAPIVAAATVCAGSSATLTVSNIQSGVTYNWYAATGNTPLATNNTGVFVTPAVTTQTVFYVEAVSGTAVSPRTAVTVSVNPSATLATVTTNSQVINAGQSTTLLATADAGNTIAWFDAPTGGTQVGTGTSFFTPVLNTNTTYYVETTSQAGCVSASRVPVTVTVIPGGTGTACNAANTQNSGITGLCLLCGITGAGNSTDNDATNFTQITLGAGVASTGYQQLIFPTAGSATDSVRLDLALPGGLLDLQLLNNVTVNILNGTTVVRTVQLGSSLLNLQLLSGSRFTATLAAGGTFDRVEVRIGALVSAVTSLDIYGATMVYPNPTVTAGAQTICAGSTATLAATASAGTTLAWYNAPTGGTQLATGGTFTTPALTATNTYYIQVSKGNCPNTLRIPVTITVTPALATPVVATVATYCAGTPATLSVTNPVNGITYNWYDALTGGNLLFTGAVVTTPALNSNTTYYVEAAEGSCVSASRATVAVTVNPRPALPVVTASASTVAPGQTVILTATSTDPAVTFNWYNSANATTPIYTGATYVTPPLTTTTSYFVETVSANGCTSASRIQVTINVNGNNTPNVVPCEAAVAQTNGVTGVALLAGVFNPALAIDNDTQTASSLVLPVGALGASVYQRASFGAVSNAGDTVRVLVSSPGRLLSLSLLGNAQITSYLGTNSNGDSRFLNNNLLNVQLLNGDTQALVTFVPATSFDAVEVRLNGGALGVLTSINFNYAQRILVAPAVVSPNVTACVGQTTQLVVNNPSSSLTYRWYDAAGTYLTGKDGIIFTTPVLTGDTRFFVAAVSASGCVSAKTGVNVTTNPAPVQPELLNPDVNTCINTGVVLQVKNPVAGTTYKWYDAANVYQAGLDGATFTIANVTSNTTYTVESVNSCGAASARATATIAIGNIDIPVITPSAITISQGAVASLKATSSTAGATINWYTTANGTTPIFTGENYVTDPLSTTTTFYVEATIPGGCTAIARAEVVVTVIPNGTPVPTPCGAATTQTNGVAGGITIGAGVINPLQAIDGDINTGSSLVIPVGLLGSSVFQQLGFPGLSNVGDTLRVKITTPGQLISVGLLSNLTLTTYQGTTSNNDAVAISNPLISLNLLNGGNSAILTFVPASRFDGVELRLGSGLLGALNSVNFDYAQRSILAPTVTSTTVSACQGTSATLSVQNPQPGIIYKWYLAGVYQNGKDGITFITDPALAAGVYEYAVSANANGCETVKVKVTVTILAPPAPPVLSSTNPVTTCINSSATLTVVPVAGNTYNWYDAAVNGNMLVTNNSNFVTSASLPAGTYDYYVEAVNANGCSNPTRTKASITVLPAALASDITVAGNTGLCASANTTLTASSTSVLNPVFTWYSDAALTQVVSNSATFTTPAITATTKYYVTVRGDNKCANAPGNAQEVTITTNPVASPSDLILAGPTSICGGSTVTLSASSTTVINPVFTWYSDAALPTPVNTTAQFTTPVLTATTTFYVTVKGDNRCENTAATARAITITVNPFATDADINLNGITSICQGSTTQLSASSTTVTNPVYTWYSDAALTSVAYVGTSFTTPVLTNTTSYYVTVRGDNKCENPANAVKVVTVTVKPYATAADITVANTQICAGSTTMLMASSLTVTQPVFTWYNDASLTSVAFVGPTFTVSGLTTTTTYYVTVKGANKCENTAADAKVVVVTVNPLATTTDIIVNGNTNACAGVGTTLTASSPTVTNPVFTWYSDAALTNINFIGSVFTTPVLNATTTYYVTVRGDNKCENAANTGKSVTITITPVASASDVTANDATICQGTSASLVASTATVTNPTFTWYTDAALTSVAFVGATFNTPVLNVTTRYYLTIKGDNKCESSAATARIITVNVNEAATAADITLSAPAVICGSGSATINASSTTVTNPVFTWYNDASLTSVAFVGPIFNTPVLTASTTYYVTVKGTNKCENTAANAKPITVTINPRAVQADITVSGSRSICGSVATVLTATSATVTNPVFTWYSDATLTSVVFTGSVFTTPVLTANTTYYVTVRGDNKCENASGSALAVALTVTPIAGAADVSANDATICAGSGATLIATTTTVTNPTFTWYTDAALTSVAFVGATFNTPSLNATTRYYLTIKGDNRCESSASTARIVTINVNEAATAADITLSAPTVICGSGSATINASSTTVTNPVFTWYNDASLTSVAFVGPIFNTPALTASTIYYVTVKGTNKCENSAANAKTITVTVNPRAVQADVTVSGNRSVCGNVAATLTASSTTVTNPVFTWYSDVALTSPVFVGSVFTTPVLTANTTYYVSVKGDNKCENASGNGLAIAVTVNSAPNNPVVANTGTSICSGETSQLVISNAQTGVTYEWYSAAVGGNLLFTGSTYSTPALTTTTDYYVIAVNAGGCNNNGGRVKVTVTVNQKPAVPVVNAANVNVCIGNVAILTVTNPQVGVVYNWYTSATGGTIAGTGISFTTPTITTNVTYYVEGANGSCSSASRTPVSVVALPVPAAPALATAANGIICAGSNTTLTVNNPVPGIIYRWYNVSSNGNVLGEGVTFTTPNITATTIFYVESIAVGGCASATRTPVTVTVLPVLATPSVVVQSTTANSVTFAWVAINGALGYEISTDNGLTWQATAGTSYLATGLRPDQSVTIIVRAKGQLACQTSANSSPVTGKAANPLGNQIYIPNAFTPNNDGKNDTFLIYGTTIASARMSVFTQWGQLIYQSDNMANGWDGTFKGINQPIGVYVYMVEVQFSDGTDTMKKGTVTLIR</sequence>
<dbReference type="GO" id="GO:0005509">
    <property type="term" value="F:calcium ion binding"/>
    <property type="evidence" value="ECO:0007669"/>
    <property type="project" value="InterPro"/>
</dbReference>
<dbReference type="SMART" id="SM00060">
    <property type="entry name" value="FN3"/>
    <property type="match status" value="4"/>
</dbReference>
<dbReference type="PANTHER" id="PTHR37494">
    <property type="entry name" value="HEMAGGLUTININ"/>
    <property type="match status" value="1"/>
</dbReference>